<feature type="transmembrane region" description="Helical" evidence="2">
    <location>
        <begin position="218"/>
        <end position="237"/>
    </location>
</feature>
<feature type="compositionally biased region" description="Basic and acidic residues" evidence="1">
    <location>
        <begin position="187"/>
        <end position="207"/>
    </location>
</feature>
<feature type="region of interest" description="Disordered" evidence="1">
    <location>
        <begin position="1"/>
        <end position="211"/>
    </location>
</feature>
<feature type="region of interest" description="Disordered" evidence="1">
    <location>
        <begin position="427"/>
        <end position="532"/>
    </location>
</feature>
<dbReference type="RefSeq" id="WP_137645907.1">
    <property type="nucleotide sequence ID" value="NZ_BAABRM010000030.1"/>
</dbReference>
<evidence type="ECO:0000256" key="2">
    <source>
        <dbReference type="SAM" id="Phobius"/>
    </source>
</evidence>
<keyword evidence="4" id="KW-1185">Reference proteome</keyword>
<evidence type="ECO:0000256" key="1">
    <source>
        <dbReference type="SAM" id="MobiDB-lite"/>
    </source>
</evidence>
<name>A0ABV6K296_9LACO</name>
<dbReference type="Proteomes" id="UP001589855">
    <property type="component" value="Unassembled WGS sequence"/>
</dbReference>
<accession>A0ABV6K296</accession>
<proteinExistence type="predicted"/>
<feature type="compositionally biased region" description="Low complexity" evidence="1">
    <location>
        <begin position="430"/>
        <end position="532"/>
    </location>
</feature>
<keyword evidence="2" id="KW-0812">Transmembrane</keyword>
<evidence type="ECO:0008006" key="5">
    <source>
        <dbReference type="Google" id="ProtNLM"/>
    </source>
</evidence>
<keyword evidence="2" id="KW-0472">Membrane</keyword>
<dbReference type="EMBL" id="JBHLUK010000055">
    <property type="protein sequence ID" value="MFC0423591.1"/>
    <property type="molecule type" value="Genomic_DNA"/>
</dbReference>
<comment type="caution">
    <text evidence="3">The sequence shown here is derived from an EMBL/GenBank/DDBJ whole genome shotgun (WGS) entry which is preliminary data.</text>
</comment>
<organism evidence="3 4">
    <name type="scientific">Lactiplantibacillus plajomi</name>
    <dbReference type="NCBI Taxonomy" id="1457217"/>
    <lineage>
        <taxon>Bacteria</taxon>
        <taxon>Bacillati</taxon>
        <taxon>Bacillota</taxon>
        <taxon>Bacilli</taxon>
        <taxon>Lactobacillales</taxon>
        <taxon>Lactobacillaceae</taxon>
        <taxon>Lactiplantibacillus</taxon>
    </lineage>
</organism>
<protein>
    <recommendedName>
        <fullName evidence="5">Cell surface protein</fullName>
    </recommendedName>
</protein>
<evidence type="ECO:0000313" key="3">
    <source>
        <dbReference type="EMBL" id="MFC0423591.1"/>
    </source>
</evidence>
<sequence>MAKDDKQSHLGKRLWRSMTEPLPDDNDDDTQAVTKNDNQPPKKDSVNKTQQPASDDEIPLVYDVKEESEHSTTSAAAKANDVIKVPHHEQAETSQAPIKVEPVSAARRSAPASAASAAPTTSEVPVPPIRVRGVESTYNDEDTPELPLSREALYGDQQPNGGVDPNKKKRAPESEQATQPTPAQPERTPRREDQNPHLKRKATEIRGHQKPSRSSWKWVLTGLAILVIAFAGALLMWSNAKRQQASAKADAERLISKIYVSDDQRDIRASVTTKQVQQLQTDIDGLKESSDKDSLQQQHDYAQKMLAVRTRYQNLRNDNGLINAKVTMDTITKGRQSLAVAGLTSSKTYFTKKYDRKFEATGKIVKKVVKYHQDFKALYTKAGKLNPETPSSQVDTVLANLKAYRKKSQLAADDYKQLTTDRKALADQNSAAASSTAAESDSSSTYSESSESSVAASSSVTATSSADSSSTTTTDSTQTSSANSAATGSAQPATQSSTPTGSTGTTDGTTNGTTAGNQTGQAADQQTGTANN</sequence>
<evidence type="ECO:0000313" key="4">
    <source>
        <dbReference type="Proteomes" id="UP001589855"/>
    </source>
</evidence>
<keyword evidence="2" id="KW-1133">Transmembrane helix</keyword>
<reference evidence="3 4" key="1">
    <citation type="submission" date="2024-09" db="EMBL/GenBank/DDBJ databases">
        <authorList>
            <person name="Sun Q."/>
            <person name="Mori K."/>
        </authorList>
    </citation>
    <scope>NUCLEOTIDE SEQUENCE [LARGE SCALE GENOMIC DNA]</scope>
    <source>
        <strain evidence="3 4">TBRC 4575</strain>
    </source>
</reference>
<feature type="compositionally biased region" description="Low complexity" evidence="1">
    <location>
        <begin position="104"/>
        <end position="122"/>
    </location>
</feature>
<gene>
    <name evidence="3" type="ORF">ACFFGS_05590</name>
</gene>